<dbReference type="PANTHER" id="PTHR48081:SF33">
    <property type="entry name" value="KYNURENINE FORMAMIDASE"/>
    <property type="match status" value="1"/>
</dbReference>
<sequence length="298" mass="33377">MSWLRFLWQIPTALLVLTALLFLINEYSIARPSERTNDIPYLSPNSPEFSAERHVLDVYAPNQKTAQLRPVVIFIHGGNWDSGSKNLYAFIGRRLAKQGVVAVLINYRLSPAVRVPAMADDCARAVLWTTQHIGEYGGDPNRIFVMGHSAGGGLAALVATDRQLLEKWKLPFNAVKGAILDDPAGLDMFDYLKKMEFPGDEQYLVPFSTDSTVWRAMSALYQVTAAGPPILLYTGSRTYPGIIRSTQKFHQRLLELGVKHEYKVFPGKKHVGMVAQLFWKNNLIYQDLLKLVGAPKSD</sequence>
<gene>
    <name evidence="3" type="ORF">GJJ30_16145</name>
</gene>
<evidence type="ECO:0000313" key="4">
    <source>
        <dbReference type="Proteomes" id="UP000441754"/>
    </source>
</evidence>
<feature type="domain" description="BD-FAE-like" evidence="2">
    <location>
        <begin position="56"/>
        <end position="237"/>
    </location>
</feature>
<organism evidence="3 4">
    <name type="scientific">Larkinella terrae</name>
    <dbReference type="NCBI Taxonomy" id="2025311"/>
    <lineage>
        <taxon>Bacteria</taxon>
        <taxon>Pseudomonadati</taxon>
        <taxon>Bacteroidota</taxon>
        <taxon>Cytophagia</taxon>
        <taxon>Cytophagales</taxon>
        <taxon>Spirosomataceae</taxon>
        <taxon>Larkinella</taxon>
    </lineage>
</organism>
<dbReference type="RefSeq" id="WP_154176197.1">
    <property type="nucleotide sequence ID" value="NZ_WJXZ01000009.1"/>
</dbReference>
<evidence type="ECO:0000256" key="1">
    <source>
        <dbReference type="ARBA" id="ARBA00022801"/>
    </source>
</evidence>
<dbReference type="InterPro" id="IPR049492">
    <property type="entry name" value="BD-FAE-like_dom"/>
</dbReference>
<evidence type="ECO:0000313" key="3">
    <source>
        <dbReference type="EMBL" id="MRS62831.1"/>
    </source>
</evidence>
<comment type="caution">
    <text evidence="3">The sequence shown here is derived from an EMBL/GenBank/DDBJ whole genome shotgun (WGS) entry which is preliminary data.</text>
</comment>
<evidence type="ECO:0000259" key="2">
    <source>
        <dbReference type="Pfam" id="PF20434"/>
    </source>
</evidence>
<dbReference type="InterPro" id="IPR050300">
    <property type="entry name" value="GDXG_lipolytic_enzyme"/>
</dbReference>
<dbReference type="GO" id="GO:0016787">
    <property type="term" value="F:hydrolase activity"/>
    <property type="evidence" value="ECO:0007669"/>
    <property type="project" value="UniProtKB-KW"/>
</dbReference>
<dbReference type="InterPro" id="IPR029058">
    <property type="entry name" value="AB_hydrolase_fold"/>
</dbReference>
<dbReference type="EMBL" id="WJXZ01000009">
    <property type="protein sequence ID" value="MRS62831.1"/>
    <property type="molecule type" value="Genomic_DNA"/>
</dbReference>
<dbReference type="Proteomes" id="UP000441754">
    <property type="component" value="Unassembled WGS sequence"/>
</dbReference>
<reference evidence="3 4" key="1">
    <citation type="journal article" date="2018" name="Antonie Van Leeuwenhoek">
        <title>Larkinella terrae sp. nov., isolated from soil on Jeju Island, South Korea.</title>
        <authorList>
            <person name="Ten L.N."/>
            <person name="Jeon J."/>
            <person name="Park S.J."/>
            <person name="Park S."/>
            <person name="Lee S.Y."/>
            <person name="Kim M.K."/>
            <person name="Jung H.Y."/>
        </authorList>
    </citation>
    <scope>NUCLEOTIDE SEQUENCE [LARGE SCALE GENOMIC DNA]</scope>
    <source>
        <strain evidence="3 4">KCTC 52001</strain>
    </source>
</reference>
<accession>A0A7K0EMR0</accession>
<dbReference type="Pfam" id="PF20434">
    <property type="entry name" value="BD-FAE"/>
    <property type="match status" value="1"/>
</dbReference>
<protein>
    <submittedName>
        <fullName evidence="3">Alpha/beta fold hydrolase</fullName>
    </submittedName>
</protein>
<keyword evidence="4" id="KW-1185">Reference proteome</keyword>
<name>A0A7K0EMR0_9BACT</name>
<keyword evidence="1 3" id="KW-0378">Hydrolase</keyword>
<dbReference type="AlphaFoldDB" id="A0A7K0EMR0"/>
<dbReference type="SUPFAM" id="SSF53474">
    <property type="entry name" value="alpha/beta-Hydrolases"/>
    <property type="match status" value="1"/>
</dbReference>
<dbReference type="PANTHER" id="PTHR48081">
    <property type="entry name" value="AB HYDROLASE SUPERFAMILY PROTEIN C4A8.06C"/>
    <property type="match status" value="1"/>
</dbReference>
<dbReference type="OrthoDB" id="9777975at2"/>
<dbReference type="Gene3D" id="3.40.50.1820">
    <property type="entry name" value="alpha/beta hydrolase"/>
    <property type="match status" value="1"/>
</dbReference>
<proteinExistence type="predicted"/>